<dbReference type="PROSITE" id="PS51257">
    <property type="entry name" value="PROKAR_LIPOPROTEIN"/>
    <property type="match status" value="1"/>
</dbReference>
<evidence type="ECO:0000313" key="10">
    <source>
        <dbReference type="EMBL" id="MBD2861162.1"/>
    </source>
</evidence>
<evidence type="ECO:0000256" key="3">
    <source>
        <dbReference type="ARBA" id="ARBA00022544"/>
    </source>
</evidence>
<dbReference type="PANTHER" id="PTHR35789">
    <property type="entry name" value="SPORE GERMINATION PROTEIN B3"/>
    <property type="match status" value="1"/>
</dbReference>
<proteinExistence type="inferred from homology"/>
<comment type="similarity">
    <text evidence="2">Belongs to the GerABKC lipoprotein family.</text>
</comment>
<keyword evidence="3" id="KW-0309">Germination</keyword>
<evidence type="ECO:0000259" key="9">
    <source>
        <dbReference type="Pfam" id="PF25198"/>
    </source>
</evidence>
<reference evidence="10" key="1">
    <citation type="submission" date="2020-09" db="EMBL/GenBank/DDBJ databases">
        <title>A novel bacterium of genus Paenibacillus, isolated from South China Sea.</title>
        <authorList>
            <person name="Huang H."/>
            <person name="Mo K."/>
            <person name="Hu Y."/>
        </authorList>
    </citation>
    <scope>NUCLEOTIDE SEQUENCE</scope>
    <source>
        <strain evidence="10">IB182363</strain>
    </source>
</reference>
<dbReference type="GO" id="GO:0016020">
    <property type="term" value="C:membrane"/>
    <property type="evidence" value="ECO:0007669"/>
    <property type="project" value="UniProtKB-SubCell"/>
</dbReference>
<dbReference type="InterPro" id="IPR057336">
    <property type="entry name" value="GerAC_N"/>
</dbReference>
<comment type="subcellular location">
    <subcellularLocation>
        <location evidence="1">Membrane</location>
        <topology evidence="1">Lipid-anchor</topology>
    </subcellularLocation>
</comment>
<dbReference type="Pfam" id="PF25198">
    <property type="entry name" value="Spore_GerAC_N"/>
    <property type="match status" value="1"/>
</dbReference>
<evidence type="ECO:0000256" key="5">
    <source>
        <dbReference type="ARBA" id="ARBA00023136"/>
    </source>
</evidence>
<organism evidence="10 11">
    <name type="scientific">Paenibacillus oceani</name>
    <dbReference type="NCBI Taxonomy" id="2772510"/>
    <lineage>
        <taxon>Bacteria</taxon>
        <taxon>Bacillati</taxon>
        <taxon>Bacillota</taxon>
        <taxon>Bacilli</taxon>
        <taxon>Bacillales</taxon>
        <taxon>Paenibacillaceae</taxon>
        <taxon>Paenibacillus</taxon>
    </lineage>
</organism>
<evidence type="ECO:0000256" key="2">
    <source>
        <dbReference type="ARBA" id="ARBA00007886"/>
    </source>
</evidence>
<evidence type="ECO:0000259" key="8">
    <source>
        <dbReference type="Pfam" id="PF05504"/>
    </source>
</evidence>
<dbReference type="InterPro" id="IPR046953">
    <property type="entry name" value="Spore_GerAC-like_C"/>
</dbReference>
<dbReference type="Pfam" id="PF05504">
    <property type="entry name" value="Spore_GerAC"/>
    <property type="match status" value="1"/>
</dbReference>
<feature type="domain" description="Spore germination GerAC-like C-terminal" evidence="8">
    <location>
        <begin position="216"/>
        <end position="376"/>
    </location>
</feature>
<gene>
    <name evidence="10" type="ORF">IDH45_04055</name>
</gene>
<accession>A0A927C712</accession>
<name>A0A927C712_9BACL</name>
<evidence type="ECO:0000256" key="4">
    <source>
        <dbReference type="ARBA" id="ARBA00022729"/>
    </source>
</evidence>
<dbReference type="InterPro" id="IPR008844">
    <property type="entry name" value="Spore_GerAC-like"/>
</dbReference>
<evidence type="ECO:0000313" key="11">
    <source>
        <dbReference type="Proteomes" id="UP000639396"/>
    </source>
</evidence>
<dbReference type="EMBL" id="JACXJA010000005">
    <property type="protein sequence ID" value="MBD2861162.1"/>
    <property type="molecule type" value="Genomic_DNA"/>
</dbReference>
<dbReference type="PANTHER" id="PTHR35789:SF1">
    <property type="entry name" value="SPORE GERMINATION PROTEIN B3"/>
    <property type="match status" value="1"/>
</dbReference>
<evidence type="ECO:0000256" key="1">
    <source>
        <dbReference type="ARBA" id="ARBA00004635"/>
    </source>
</evidence>
<feature type="domain" description="Spore germination protein N-terminal" evidence="9">
    <location>
        <begin position="24"/>
        <end position="197"/>
    </location>
</feature>
<keyword evidence="6" id="KW-0564">Palmitate</keyword>
<keyword evidence="4" id="KW-0732">Signal</keyword>
<evidence type="ECO:0000256" key="6">
    <source>
        <dbReference type="ARBA" id="ARBA00023139"/>
    </source>
</evidence>
<dbReference type="GO" id="GO:0009847">
    <property type="term" value="P:spore germination"/>
    <property type="evidence" value="ECO:0007669"/>
    <property type="project" value="InterPro"/>
</dbReference>
<dbReference type="Proteomes" id="UP000639396">
    <property type="component" value="Unassembled WGS sequence"/>
</dbReference>
<dbReference type="AlphaFoldDB" id="A0A927C712"/>
<dbReference type="RefSeq" id="WP_190924950.1">
    <property type="nucleotide sequence ID" value="NZ_JACXJA010000005.1"/>
</dbReference>
<dbReference type="Gene3D" id="3.30.300.210">
    <property type="entry name" value="Nutrient germinant receptor protein C, domain 3"/>
    <property type="match status" value="1"/>
</dbReference>
<dbReference type="InterPro" id="IPR038501">
    <property type="entry name" value="Spore_GerAC_C_sf"/>
</dbReference>
<keyword evidence="5" id="KW-0472">Membrane</keyword>
<sequence length="383" mass="43189">MRAIRTLLAAALIPLLLTGCWGIREIEHLVYLNSVGVDYKDGKVVFYGQVVSFFNVAKKEGGDQAQKQLVSIVKAEGDSFDKAVFNMYTTAQQRIAWSHVKSLVFTEEALEKRIIEQVFDVWDRYYENRYTIWVFATKEPIERVFEATPIQNVSVVYSQLNDPKDIYAQNSVVAPIYLYDFIRTWHEKSQALKLPFLAIDDSWRENGNVKPKLEMSGIGVFHNKSYKGDMPRISLHGLRWLNPKTVRTPLYVKSGQGGAATESTIVLENVKPRIEAEVSGGKAAFRISISAAGNIPQLEQDVQEKELERLAEAKIKSEIKKTYTEGLNLGADVLGLSEALYRAKPKQWHDLIRNGKLPLRPDSIVSIEVSVDIVSGGISKIKR</sequence>
<comment type="caution">
    <text evidence="10">The sequence shown here is derived from an EMBL/GenBank/DDBJ whole genome shotgun (WGS) entry which is preliminary data.</text>
</comment>
<dbReference type="NCBIfam" id="TIGR02887">
    <property type="entry name" value="spore_ger_x_C"/>
    <property type="match status" value="1"/>
</dbReference>
<keyword evidence="7" id="KW-0449">Lipoprotein</keyword>
<evidence type="ECO:0000256" key="7">
    <source>
        <dbReference type="ARBA" id="ARBA00023288"/>
    </source>
</evidence>
<protein>
    <submittedName>
        <fullName evidence="10">Ger(X)C family spore germination protein</fullName>
    </submittedName>
</protein>
<keyword evidence="11" id="KW-1185">Reference proteome</keyword>